<keyword evidence="3" id="KW-1185">Reference proteome</keyword>
<dbReference type="InterPro" id="IPR052934">
    <property type="entry name" value="Methyl-DNA_Rec/Restrict_Enz"/>
</dbReference>
<dbReference type="EMBL" id="BAABRU010000006">
    <property type="protein sequence ID" value="GAA5528202.1"/>
    <property type="molecule type" value="Genomic_DNA"/>
</dbReference>
<sequence length="730" mass="82234">MPNLTPAARLQTIAQHYLDDQASLAFAKDLGQRRRQAMPIIKAIIDRFIQGQIDLKTMAHELNLHLRDRSYDDWGATNFWMMTLNKLALNYPPEVEQELRATLDGLNAQNLPQRFEQFSNYLREINPTLERGKQAAPGFMPYLLSLLARWLDHDHHVMVTWPSLREGLKILIDHQALPTDANLRVVGDEVQITNAADYQAAQAALERITATVPALASSSDFSRERFLNWVTQQQQYLVGWLEGATMSFADQPLAALNPDRLQHQIGLLRKQLLISPETIQRMYQALVLGYNVILSGPPGTGKTQLASLLPRMLWMGEAAQGANPSLFSPTASRIQTEPSTSTSYAVQIATATDEWTPRHVIGGIEPVLSANDEQLRYGMAYGALTSTILANWQLDPNQPLTWQQPKRHHVQRTWRGQTEEYRGVWLVIDEFNRAPIDLALGEALTAIGGSQSSLTVPTRLGPQQLPIPQDFRIIGTLNSFDRHFLNQMSEALKRRFVFVEVLPPTRQERAAEQASVLKIVLERLPKVGWADLSTLIKVVEGNDQPWVVQWHNAGVIEPLFDEAWRLFEVIRLYRQFGTAQAIAWCSAFLGAGLLQNIPTNDEPAWRACLAAAFADSLADQLQILFPDELEVLLAYLQTSDANAFAQQYREILGKLISIKRRTAQLLALQSVRDADGKPYLDQSLIASLVEQNLSQLETINLTAIFQTDQSRAALPAFEQRLRQFLLERAI</sequence>
<dbReference type="SMART" id="SM00382">
    <property type="entry name" value="AAA"/>
    <property type="match status" value="1"/>
</dbReference>
<evidence type="ECO:0000313" key="3">
    <source>
        <dbReference type="Proteomes" id="UP001428290"/>
    </source>
</evidence>
<evidence type="ECO:0000259" key="1">
    <source>
        <dbReference type="SMART" id="SM00382"/>
    </source>
</evidence>
<dbReference type="Gene3D" id="3.40.50.300">
    <property type="entry name" value="P-loop containing nucleotide triphosphate hydrolases"/>
    <property type="match status" value="1"/>
</dbReference>
<reference evidence="2 3" key="1">
    <citation type="submission" date="2024-02" db="EMBL/GenBank/DDBJ databases">
        <title>Herpetosiphon gulosus NBRC 112829.</title>
        <authorList>
            <person name="Ichikawa N."/>
            <person name="Katano-Makiyama Y."/>
            <person name="Hidaka K."/>
        </authorList>
    </citation>
    <scope>NUCLEOTIDE SEQUENCE [LARGE SCALE GENOMIC DNA]</scope>
    <source>
        <strain evidence="2 3">NBRC 112829</strain>
    </source>
</reference>
<proteinExistence type="predicted"/>
<feature type="domain" description="AAA+ ATPase" evidence="1">
    <location>
        <begin position="288"/>
        <end position="506"/>
    </location>
</feature>
<protein>
    <recommendedName>
        <fullName evidence="1">AAA+ ATPase domain-containing protein</fullName>
    </recommendedName>
</protein>
<comment type="caution">
    <text evidence="2">The sequence shown here is derived from an EMBL/GenBank/DDBJ whole genome shotgun (WGS) entry which is preliminary data.</text>
</comment>
<dbReference type="Proteomes" id="UP001428290">
    <property type="component" value="Unassembled WGS sequence"/>
</dbReference>
<name>A0ABP9WYD1_9CHLR</name>
<accession>A0ABP9WYD1</accession>
<evidence type="ECO:0000313" key="2">
    <source>
        <dbReference type="EMBL" id="GAA5528202.1"/>
    </source>
</evidence>
<organism evidence="2 3">
    <name type="scientific">Herpetosiphon gulosus</name>
    <dbReference type="NCBI Taxonomy" id="1973496"/>
    <lineage>
        <taxon>Bacteria</taxon>
        <taxon>Bacillati</taxon>
        <taxon>Chloroflexota</taxon>
        <taxon>Chloroflexia</taxon>
        <taxon>Herpetosiphonales</taxon>
        <taxon>Herpetosiphonaceae</taxon>
        <taxon>Herpetosiphon</taxon>
    </lineage>
</organism>
<gene>
    <name evidence="2" type="ORF">Hgul01_01999</name>
</gene>
<dbReference type="InterPro" id="IPR027417">
    <property type="entry name" value="P-loop_NTPase"/>
</dbReference>
<dbReference type="InterPro" id="IPR003593">
    <property type="entry name" value="AAA+_ATPase"/>
</dbReference>
<dbReference type="RefSeq" id="WP_345721814.1">
    <property type="nucleotide sequence ID" value="NZ_BAABRU010000006.1"/>
</dbReference>
<dbReference type="PANTHER" id="PTHR37291:SF1">
    <property type="entry name" value="TYPE IV METHYL-DIRECTED RESTRICTION ENZYME ECOKMCRB SUBUNIT"/>
    <property type="match status" value="1"/>
</dbReference>
<dbReference type="SUPFAM" id="SSF52540">
    <property type="entry name" value="P-loop containing nucleoside triphosphate hydrolases"/>
    <property type="match status" value="1"/>
</dbReference>
<dbReference type="PANTHER" id="PTHR37291">
    <property type="entry name" value="5-METHYLCYTOSINE-SPECIFIC RESTRICTION ENZYME B"/>
    <property type="match status" value="1"/>
</dbReference>